<dbReference type="HOGENOM" id="CLU_2268683_0_0_1"/>
<protein>
    <submittedName>
        <fullName evidence="1">Uncharacterized protein</fullName>
    </submittedName>
</protein>
<reference evidence="1 2" key="1">
    <citation type="journal article" date="2013" name="Genome Biol.">
        <title>The genome sequence of the most widely cultivated cacao type and its use to identify candidate genes regulating pod color.</title>
        <authorList>
            <person name="Motamayor J.C."/>
            <person name="Mockaitis K."/>
            <person name="Schmutz J."/>
            <person name="Haiminen N."/>
            <person name="Iii D.L."/>
            <person name="Cornejo O."/>
            <person name="Findley S.D."/>
            <person name="Zheng P."/>
            <person name="Utro F."/>
            <person name="Royaert S."/>
            <person name="Saski C."/>
            <person name="Jenkins J."/>
            <person name="Podicheti R."/>
            <person name="Zhao M."/>
            <person name="Scheffler B.E."/>
            <person name="Stack J.C."/>
            <person name="Feltus F.A."/>
            <person name="Mustiga G.M."/>
            <person name="Amores F."/>
            <person name="Phillips W."/>
            <person name="Marelli J.P."/>
            <person name="May G.D."/>
            <person name="Shapiro H."/>
            <person name="Ma J."/>
            <person name="Bustamante C.D."/>
            <person name="Schnell R.J."/>
            <person name="Main D."/>
            <person name="Gilbert D."/>
            <person name="Parida L."/>
            <person name="Kuhn D.N."/>
        </authorList>
    </citation>
    <scope>NUCLEOTIDE SEQUENCE [LARGE SCALE GENOMIC DNA]</scope>
    <source>
        <strain evidence="2">cv. Matina 1-6</strain>
    </source>
</reference>
<evidence type="ECO:0000313" key="2">
    <source>
        <dbReference type="Proteomes" id="UP000026915"/>
    </source>
</evidence>
<dbReference type="Proteomes" id="UP000026915">
    <property type="component" value="Chromosome 1"/>
</dbReference>
<evidence type="ECO:0000313" key="1">
    <source>
        <dbReference type="EMBL" id="EOX92568.1"/>
    </source>
</evidence>
<dbReference type="Gramene" id="EOX92568">
    <property type="protein sequence ID" value="EOX92568"/>
    <property type="gene ID" value="TCM_001505"/>
</dbReference>
<keyword evidence="2" id="KW-1185">Reference proteome</keyword>
<organism evidence="1 2">
    <name type="scientific">Theobroma cacao</name>
    <name type="common">Cacao</name>
    <name type="synonym">Cocoa</name>
    <dbReference type="NCBI Taxonomy" id="3641"/>
    <lineage>
        <taxon>Eukaryota</taxon>
        <taxon>Viridiplantae</taxon>
        <taxon>Streptophyta</taxon>
        <taxon>Embryophyta</taxon>
        <taxon>Tracheophyta</taxon>
        <taxon>Spermatophyta</taxon>
        <taxon>Magnoliopsida</taxon>
        <taxon>eudicotyledons</taxon>
        <taxon>Gunneridae</taxon>
        <taxon>Pentapetalae</taxon>
        <taxon>rosids</taxon>
        <taxon>malvids</taxon>
        <taxon>Malvales</taxon>
        <taxon>Malvaceae</taxon>
        <taxon>Byttnerioideae</taxon>
        <taxon>Theobroma</taxon>
    </lineage>
</organism>
<sequence length="103" mass="12230">MDFLERAYVSNWKNIEWWRVDGVLTELTGGSNIEWWRNDRWVGFYIPSQSWLVSLDTGSSRVVICTQLKSSRNRVGSISTRIQTRRSCCHRGFIYRVDKNYSF</sequence>
<name>A0A061DRI9_THECC</name>
<gene>
    <name evidence="1" type="ORF">TCM_001505</name>
</gene>
<dbReference type="InParanoid" id="A0A061DRI9"/>
<accession>A0A061DRI9</accession>
<proteinExistence type="predicted"/>
<dbReference type="EMBL" id="CM001879">
    <property type="protein sequence ID" value="EOX92568.1"/>
    <property type="molecule type" value="Genomic_DNA"/>
</dbReference>
<dbReference type="AlphaFoldDB" id="A0A061DRI9"/>